<gene>
    <name evidence="1" type="ORF">H8718_18545</name>
</gene>
<proteinExistence type="predicted"/>
<organism evidence="1 2">
    <name type="scientific">Zhenhengia yiwuensis</name>
    <dbReference type="NCBI Taxonomy" id="2763666"/>
    <lineage>
        <taxon>Bacteria</taxon>
        <taxon>Bacillati</taxon>
        <taxon>Bacillota</taxon>
        <taxon>Clostridia</taxon>
        <taxon>Lachnospirales</taxon>
        <taxon>Lachnospiraceae</taxon>
        <taxon>Zhenhengia</taxon>
    </lineage>
</organism>
<evidence type="ECO:0008006" key="3">
    <source>
        <dbReference type="Google" id="ProtNLM"/>
    </source>
</evidence>
<sequence length="138" mass="15673">MSMRLRYEDGGKLNVMLDNMINACDETGQSIQHRLAKIVKARIVGNLNILRSKTQEEDYKHMADDVHINVAKNKYGDKVLKVQGGKMTGTLWHIVNDGSYNKLVGKRNRATHFIDDALKEAELEMEAIIDDELQKVGF</sequence>
<evidence type="ECO:0000313" key="1">
    <source>
        <dbReference type="EMBL" id="MBC8581485.1"/>
    </source>
</evidence>
<dbReference type="RefSeq" id="WP_249334432.1">
    <property type="nucleotide sequence ID" value="NZ_JACRSY010000055.1"/>
</dbReference>
<accession>A0A926ELX8</accession>
<evidence type="ECO:0000313" key="2">
    <source>
        <dbReference type="Proteomes" id="UP000655830"/>
    </source>
</evidence>
<comment type="caution">
    <text evidence="1">The sequence shown here is derived from an EMBL/GenBank/DDBJ whole genome shotgun (WGS) entry which is preliminary data.</text>
</comment>
<dbReference type="AlphaFoldDB" id="A0A926ELX8"/>
<name>A0A926ELX8_9FIRM</name>
<protein>
    <recommendedName>
        <fullName evidence="3">Phage protein, HK97 gp10 family</fullName>
    </recommendedName>
</protein>
<reference evidence="1" key="1">
    <citation type="submission" date="2020-08" db="EMBL/GenBank/DDBJ databases">
        <title>Genome public.</title>
        <authorList>
            <person name="Liu C."/>
            <person name="Sun Q."/>
        </authorList>
    </citation>
    <scope>NUCLEOTIDE SEQUENCE</scope>
    <source>
        <strain evidence="1">NSJ-12</strain>
    </source>
</reference>
<dbReference type="Proteomes" id="UP000655830">
    <property type="component" value="Unassembled WGS sequence"/>
</dbReference>
<dbReference type="EMBL" id="JACRSY010000055">
    <property type="protein sequence ID" value="MBC8581485.1"/>
    <property type="molecule type" value="Genomic_DNA"/>
</dbReference>
<keyword evidence="2" id="KW-1185">Reference proteome</keyword>